<dbReference type="InterPro" id="IPR005321">
    <property type="entry name" value="Peptidase_S58_DmpA"/>
</dbReference>
<dbReference type="CDD" id="cd02252">
    <property type="entry name" value="nylC_like"/>
    <property type="match status" value="1"/>
</dbReference>
<dbReference type="Gene3D" id="3.60.70.12">
    <property type="entry name" value="L-amino peptidase D-ALA esterase/amidase"/>
    <property type="match status" value="1"/>
</dbReference>
<dbReference type="OrthoDB" id="9808347at2"/>
<comment type="similarity">
    <text evidence="1">Belongs to the peptidase S58 family.</text>
</comment>
<reference evidence="3" key="1">
    <citation type="submission" date="2019-02" db="EMBL/GenBank/DDBJ databases">
        <title>Draft genome sequence of Enterococcus sp. Gos25-1.</title>
        <authorList>
            <person name="Tanaka N."/>
            <person name="Shiwa Y."/>
            <person name="Fujita N."/>
        </authorList>
    </citation>
    <scope>NUCLEOTIDE SEQUENCE [LARGE SCALE GENOMIC DNA]</scope>
    <source>
        <strain evidence="3">Gos25-1</strain>
    </source>
</reference>
<protein>
    <submittedName>
        <fullName evidence="2">Peptidase</fullName>
    </submittedName>
</protein>
<dbReference type="GO" id="GO:0004177">
    <property type="term" value="F:aminopeptidase activity"/>
    <property type="evidence" value="ECO:0007669"/>
    <property type="project" value="TreeGrafter"/>
</dbReference>
<dbReference type="RefSeq" id="WP_146621434.1">
    <property type="nucleotide sequence ID" value="NZ_BJCC01000007.1"/>
</dbReference>
<dbReference type="EMBL" id="BJCC01000007">
    <property type="protein sequence ID" value="GCF92951.1"/>
    <property type="molecule type" value="Genomic_DNA"/>
</dbReference>
<comment type="caution">
    <text evidence="2">The sequence shown here is derived from an EMBL/GenBank/DDBJ whole genome shotgun (WGS) entry which is preliminary data.</text>
</comment>
<dbReference type="Pfam" id="PF03576">
    <property type="entry name" value="Peptidase_S58"/>
    <property type="match status" value="1"/>
</dbReference>
<dbReference type="PANTHER" id="PTHR36512">
    <property type="entry name" value="D-AMINOPEPTIDASE"/>
    <property type="match status" value="1"/>
</dbReference>
<proteinExistence type="inferred from homology"/>
<dbReference type="AlphaFoldDB" id="A0A4P5P9Q0"/>
<sequence length="320" mass="34192">MERVNHYFKIGHYTNKEAMTGCTVILSEEGATGGVCVKGGSPNTRDTDALRSENNRKHLHGVTLSGGSAFGLSASDGVVRFLEERGIGRDVSLGVVPNVSGASLFDLGMGRKDIRPTAEDGYKACQSAFSNQVFLSGNFGAGTGASVGTVNGLANAMKGGIGIYTATKGELFVTAVVAVNAVGDVFDEERQRMAAGARDGQKMGCSEEVFLRDYEDLRDMYSGNTVIGCVMTNATFPKAKVNKLADICHNGIARAIRPAHTTYDGDTLFVLCADKIHATFEAVSILAIEAVRKAILNGVYEAETYEDYLSSQDYYNKKML</sequence>
<dbReference type="SUPFAM" id="SSF56266">
    <property type="entry name" value="DmpA/ArgJ-like"/>
    <property type="match status" value="1"/>
</dbReference>
<dbReference type="PANTHER" id="PTHR36512:SF3">
    <property type="entry name" value="BLR5678 PROTEIN"/>
    <property type="match status" value="1"/>
</dbReference>
<organism evidence="2 3">
    <name type="scientific">Enterococcus florum</name>
    <dbReference type="NCBI Taxonomy" id="2480627"/>
    <lineage>
        <taxon>Bacteria</taxon>
        <taxon>Bacillati</taxon>
        <taxon>Bacillota</taxon>
        <taxon>Bacilli</taxon>
        <taxon>Lactobacillales</taxon>
        <taxon>Enterococcaceae</taxon>
        <taxon>Enterococcus</taxon>
    </lineage>
</organism>
<dbReference type="Proteomes" id="UP000290567">
    <property type="component" value="Unassembled WGS sequence"/>
</dbReference>
<dbReference type="InterPro" id="IPR016117">
    <property type="entry name" value="ArgJ-like_dom_sf"/>
</dbReference>
<accession>A0A4P5P9Q0</accession>
<evidence type="ECO:0000313" key="3">
    <source>
        <dbReference type="Proteomes" id="UP000290567"/>
    </source>
</evidence>
<evidence type="ECO:0000256" key="1">
    <source>
        <dbReference type="ARBA" id="ARBA00007068"/>
    </source>
</evidence>
<name>A0A4P5P9Q0_9ENTE</name>
<gene>
    <name evidence="2" type="ORF">NRIC_08420</name>
</gene>
<evidence type="ECO:0000313" key="2">
    <source>
        <dbReference type="EMBL" id="GCF92951.1"/>
    </source>
</evidence>
<keyword evidence="3" id="KW-1185">Reference proteome</keyword>